<dbReference type="GO" id="GO:0046353">
    <property type="term" value="F:aminoglycoside 3-N-acetyltransferase activity"/>
    <property type="evidence" value="ECO:0007669"/>
    <property type="project" value="UniProtKB-EC"/>
</dbReference>
<comment type="catalytic activity">
    <reaction evidence="4">
        <text>a 2-deoxystreptamine antibiotic + acetyl-CoA = an N(3)-acetyl-2-deoxystreptamine antibiotic + CoA + H(+)</text>
        <dbReference type="Rhea" id="RHEA:12665"/>
        <dbReference type="ChEBI" id="CHEBI:15378"/>
        <dbReference type="ChEBI" id="CHEBI:57287"/>
        <dbReference type="ChEBI" id="CHEBI:57288"/>
        <dbReference type="ChEBI" id="CHEBI:57921"/>
        <dbReference type="ChEBI" id="CHEBI:77452"/>
        <dbReference type="EC" id="2.3.1.81"/>
    </reaction>
</comment>
<dbReference type="PANTHER" id="PTHR11104:SF0">
    <property type="entry name" value="SPBETA PROPHAGE-DERIVED AMINOGLYCOSIDE N(3')-ACETYLTRANSFERASE-LIKE PROTEIN YOKD"/>
    <property type="match status" value="1"/>
</dbReference>
<dbReference type="Proteomes" id="UP001519363">
    <property type="component" value="Unassembled WGS sequence"/>
</dbReference>
<gene>
    <name evidence="5" type="ORF">JOF53_008268</name>
</gene>
<keyword evidence="3 4" id="KW-0012">Acyltransferase</keyword>
<evidence type="ECO:0000256" key="4">
    <source>
        <dbReference type="RuleBase" id="RU365031"/>
    </source>
</evidence>
<comment type="similarity">
    <text evidence="1 4">Belongs to the antibiotic N-acetyltransferase family.</text>
</comment>
<reference evidence="5 6" key="1">
    <citation type="submission" date="2021-03" db="EMBL/GenBank/DDBJ databases">
        <title>Sequencing the genomes of 1000 actinobacteria strains.</title>
        <authorList>
            <person name="Klenk H.-P."/>
        </authorList>
    </citation>
    <scope>NUCLEOTIDE SEQUENCE [LARGE SCALE GENOMIC DNA]</scope>
    <source>
        <strain evidence="5 6">DSM 44580</strain>
    </source>
</reference>
<keyword evidence="6" id="KW-1185">Reference proteome</keyword>
<evidence type="ECO:0000256" key="2">
    <source>
        <dbReference type="ARBA" id="ARBA00022679"/>
    </source>
</evidence>
<dbReference type="EMBL" id="JAGIOO010000001">
    <property type="protein sequence ID" value="MBP2479396.1"/>
    <property type="molecule type" value="Genomic_DNA"/>
</dbReference>
<evidence type="ECO:0000313" key="5">
    <source>
        <dbReference type="EMBL" id="MBP2479396.1"/>
    </source>
</evidence>
<dbReference type="Pfam" id="PF02522">
    <property type="entry name" value="Antibiotic_NAT"/>
    <property type="match status" value="1"/>
</dbReference>
<organism evidence="5 6">
    <name type="scientific">Crossiella equi</name>
    <dbReference type="NCBI Taxonomy" id="130796"/>
    <lineage>
        <taxon>Bacteria</taxon>
        <taxon>Bacillati</taxon>
        <taxon>Actinomycetota</taxon>
        <taxon>Actinomycetes</taxon>
        <taxon>Pseudonocardiales</taxon>
        <taxon>Pseudonocardiaceae</taxon>
        <taxon>Crossiella</taxon>
    </lineage>
</organism>
<keyword evidence="4" id="KW-0046">Antibiotic resistance</keyword>
<evidence type="ECO:0000313" key="6">
    <source>
        <dbReference type="Proteomes" id="UP001519363"/>
    </source>
</evidence>
<evidence type="ECO:0000256" key="3">
    <source>
        <dbReference type="ARBA" id="ARBA00023315"/>
    </source>
</evidence>
<name>A0ABS5AS55_9PSEU</name>
<dbReference type="PANTHER" id="PTHR11104">
    <property type="entry name" value="AMINOGLYCOSIDE N3-ACETYLTRANSFERASE"/>
    <property type="match status" value="1"/>
</dbReference>
<dbReference type="InterPro" id="IPR003679">
    <property type="entry name" value="Amioglycoside_AcTrfase"/>
</dbReference>
<protein>
    <recommendedName>
        <fullName evidence="4">Aminoglycoside N(3)-acetyltransferase</fullName>
        <ecNumber evidence="4">2.3.1.-</ecNumber>
    </recommendedName>
</protein>
<sequence length="260" mass="27672">MLDVEDLVSGWRALGLLAGDAVIVHASLSALGPVRGGAPTVVESLVRTVGVTGTVVAPTFTPQIADPDPDHVGVPSEEVRARRGAVPLFERTTPSRMGAIAEALRVRNDAVRSGHPQTSVAAVGRHAADIAAPGSLGFALGKGSPFGRLHDLDGVILLVGVGHNRNSFLHHVETLTPRPRLKLRRFPLVVDGERVWCEVPDVGDDNDTHFPTVGRDFEEHAGVEAGFVGAAECRLLRVRPFVDFAVPRLTRLLDEARGCP</sequence>
<comment type="caution">
    <text evidence="5">The sequence shown here is derived from an EMBL/GenBank/DDBJ whole genome shotgun (WGS) entry which is preliminary data.</text>
</comment>
<keyword evidence="2 4" id="KW-0808">Transferase</keyword>
<accession>A0ABS5AS55</accession>
<evidence type="ECO:0000256" key="1">
    <source>
        <dbReference type="ARBA" id="ARBA00006383"/>
    </source>
</evidence>
<dbReference type="RefSeq" id="WP_249044343.1">
    <property type="nucleotide sequence ID" value="NZ_JAGIOO010000001.1"/>
</dbReference>
<dbReference type="SUPFAM" id="SSF110710">
    <property type="entry name" value="TTHA0583/YokD-like"/>
    <property type="match status" value="1"/>
</dbReference>
<dbReference type="InterPro" id="IPR028345">
    <property type="entry name" value="Antibiotic_NAT-like"/>
</dbReference>
<dbReference type="EC" id="2.3.1.-" evidence="4"/>
<proteinExistence type="inferred from homology"/>